<feature type="chain" id="PRO_5041468429" description="AA1-like domain-containing protein" evidence="1">
    <location>
        <begin position="21"/>
        <end position="182"/>
    </location>
</feature>
<evidence type="ECO:0008006" key="4">
    <source>
        <dbReference type="Google" id="ProtNLM"/>
    </source>
</evidence>
<name>A0AA39YS44_9PEZI</name>
<feature type="signal peptide" evidence="1">
    <location>
        <begin position="1"/>
        <end position="20"/>
    </location>
</feature>
<evidence type="ECO:0000256" key="1">
    <source>
        <dbReference type="SAM" id="SignalP"/>
    </source>
</evidence>
<dbReference type="Proteomes" id="UP001174936">
    <property type="component" value="Unassembled WGS sequence"/>
</dbReference>
<comment type="caution">
    <text evidence="2">The sequence shown here is derived from an EMBL/GenBank/DDBJ whole genome shotgun (WGS) entry which is preliminary data.</text>
</comment>
<reference evidence="2" key="1">
    <citation type="submission" date="2023-06" db="EMBL/GenBank/DDBJ databases">
        <title>Genome-scale phylogeny and comparative genomics of the fungal order Sordariales.</title>
        <authorList>
            <consortium name="Lawrence Berkeley National Laboratory"/>
            <person name="Hensen N."/>
            <person name="Bonometti L."/>
            <person name="Westerberg I."/>
            <person name="Brannstrom I.O."/>
            <person name="Guillou S."/>
            <person name="Cros-Aarteil S."/>
            <person name="Calhoun S."/>
            <person name="Haridas S."/>
            <person name="Kuo A."/>
            <person name="Mondo S."/>
            <person name="Pangilinan J."/>
            <person name="Riley R."/>
            <person name="Labutti K."/>
            <person name="Andreopoulos B."/>
            <person name="Lipzen A."/>
            <person name="Chen C."/>
            <person name="Yanf M."/>
            <person name="Daum C."/>
            <person name="Ng V."/>
            <person name="Clum A."/>
            <person name="Steindorff A."/>
            <person name="Ohm R."/>
            <person name="Martin F."/>
            <person name="Silar P."/>
            <person name="Natvig D."/>
            <person name="Lalanne C."/>
            <person name="Gautier V."/>
            <person name="Ament-Velasquez S.L."/>
            <person name="Kruys A."/>
            <person name="Hutchinson M.I."/>
            <person name="Powell A.J."/>
            <person name="Barry K."/>
            <person name="Miller A.N."/>
            <person name="Grigoriev I.V."/>
            <person name="Debuchy R."/>
            <person name="Gladieux P."/>
            <person name="Thoren M.H."/>
            <person name="Johannesson H."/>
        </authorList>
    </citation>
    <scope>NUCLEOTIDE SEQUENCE</scope>
    <source>
        <strain evidence="2">SMH2532-1</strain>
    </source>
</reference>
<accession>A0AA39YS44</accession>
<keyword evidence="1" id="KW-0732">Signal</keyword>
<keyword evidence="3" id="KW-1185">Reference proteome</keyword>
<protein>
    <recommendedName>
        <fullName evidence="4">AA1-like domain-containing protein</fullName>
    </recommendedName>
</protein>
<gene>
    <name evidence="2" type="ORF">B0T16DRAFT_52368</name>
</gene>
<evidence type="ECO:0000313" key="3">
    <source>
        <dbReference type="Proteomes" id="UP001174936"/>
    </source>
</evidence>
<sequence>MLRFHYILTTLAATVSLATAMTLESELHYALPADFPKALLQTDCYMPLNFSVIGLELWLPGPNNTNNFTADFQYIDLGTKITTSCHRNATSPNVGGEGHAERWACDVPTVEFIWQEGTLTVIEKTCTANFEAAGSVEPRFNCASTAAPWWPSGDGLFCKALDEQMNGNFTSLQPPPPAKFVA</sequence>
<dbReference type="EMBL" id="JAULSV010000001">
    <property type="protein sequence ID" value="KAK0657115.1"/>
    <property type="molecule type" value="Genomic_DNA"/>
</dbReference>
<dbReference type="AlphaFoldDB" id="A0AA39YS44"/>
<organism evidence="2 3">
    <name type="scientific">Cercophora newfieldiana</name>
    <dbReference type="NCBI Taxonomy" id="92897"/>
    <lineage>
        <taxon>Eukaryota</taxon>
        <taxon>Fungi</taxon>
        <taxon>Dikarya</taxon>
        <taxon>Ascomycota</taxon>
        <taxon>Pezizomycotina</taxon>
        <taxon>Sordariomycetes</taxon>
        <taxon>Sordariomycetidae</taxon>
        <taxon>Sordariales</taxon>
        <taxon>Lasiosphaeriaceae</taxon>
        <taxon>Cercophora</taxon>
    </lineage>
</organism>
<proteinExistence type="predicted"/>
<evidence type="ECO:0000313" key="2">
    <source>
        <dbReference type="EMBL" id="KAK0657115.1"/>
    </source>
</evidence>